<name>A0A917E8A3_9FLAO</name>
<sequence>MPKKNTIRVIQLIDSLDAGGGERMAVNLANTLAGKVAFSGLVCTRKEGVLRSLLNTKTVYYYSDKKRIFDFVALRKTLNFINKYQVNIIHAHGSSFFFAFLLKLVDSSLKIVWHDHHGNRINETKHLNNKILIQVSKYFSHVFCVSNDLVKWSKTNLKINSISHINNFVSADTNQNISGTFKLNEPCIVCVANLRKLKNHFNLINAFKIIKNNDAYKSWKLVLVGDNKNDEYAQSLKKLISNSSLTQEVLILGQRSDVSNIVNQSKIAVLSSDVEALPMALIEYAMAKKPVVVTDVGQCAEVIGNYGKLVAPNDATALAEAIQFYIENPIEAEKDAQALHEKVNNEFNPNTIIEQVIQVYSSVI</sequence>
<dbReference type="Proteomes" id="UP000599688">
    <property type="component" value="Unassembled WGS sequence"/>
</dbReference>
<dbReference type="PANTHER" id="PTHR12526">
    <property type="entry name" value="GLYCOSYLTRANSFERASE"/>
    <property type="match status" value="1"/>
</dbReference>
<evidence type="ECO:0000313" key="4">
    <source>
        <dbReference type="Proteomes" id="UP000599688"/>
    </source>
</evidence>
<dbReference type="GO" id="GO:0016757">
    <property type="term" value="F:glycosyltransferase activity"/>
    <property type="evidence" value="ECO:0007669"/>
    <property type="project" value="InterPro"/>
</dbReference>
<keyword evidence="3" id="KW-0808">Transferase</keyword>
<evidence type="ECO:0000313" key="3">
    <source>
        <dbReference type="EMBL" id="GGE10518.1"/>
    </source>
</evidence>
<dbReference type="AlphaFoldDB" id="A0A917E8A3"/>
<proteinExistence type="predicted"/>
<evidence type="ECO:0000259" key="1">
    <source>
        <dbReference type="Pfam" id="PF00534"/>
    </source>
</evidence>
<evidence type="ECO:0000259" key="2">
    <source>
        <dbReference type="Pfam" id="PF13439"/>
    </source>
</evidence>
<dbReference type="PANTHER" id="PTHR12526:SF630">
    <property type="entry name" value="GLYCOSYLTRANSFERASE"/>
    <property type="match status" value="1"/>
</dbReference>
<dbReference type="InterPro" id="IPR028098">
    <property type="entry name" value="Glyco_trans_4-like_N"/>
</dbReference>
<dbReference type="RefSeq" id="WP_188405713.1">
    <property type="nucleotide sequence ID" value="NZ_BMGL01000005.1"/>
</dbReference>
<dbReference type="CDD" id="cd03811">
    <property type="entry name" value="GT4_GT28_WabH-like"/>
    <property type="match status" value="1"/>
</dbReference>
<feature type="domain" description="Glycosyltransferase subfamily 4-like N-terminal" evidence="2">
    <location>
        <begin position="19"/>
        <end position="171"/>
    </location>
</feature>
<keyword evidence="4" id="KW-1185">Reference proteome</keyword>
<dbReference type="EMBL" id="BMGL01000005">
    <property type="protein sequence ID" value="GGE10518.1"/>
    <property type="molecule type" value="Genomic_DNA"/>
</dbReference>
<comment type="caution">
    <text evidence="3">The sequence shown here is derived from an EMBL/GenBank/DDBJ whole genome shotgun (WGS) entry which is preliminary data.</text>
</comment>
<protein>
    <submittedName>
        <fullName evidence="3">Glycosyl transferase</fullName>
    </submittedName>
</protein>
<accession>A0A917E8A3</accession>
<dbReference type="InterPro" id="IPR001296">
    <property type="entry name" value="Glyco_trans_1"/>
</dbReference>
<organism evidence="3 4">
    <name type="scientific">Psychroflexus salis</name>
    <dbReference type="NCBI Taxonomy" id="1526574"/>
    <lineage>
        <taxon>Bacteria</taxon>
        <taxon>Pseudomonadati</taxon>
        <taxon>Bacteroidota</taxon>
        <taxon>Flavobacteriia</taxon>
        <taxon>Flavobacteriales</taxon>
        <taxon>Flavobacteriaceae</taxon>
        <taxon>Psychroflexus</taxon>
    </lineage>
</organism>
<dbReference type="Pfam" id="PF00534">
    <property type="entry name" value="Glycos_transf_1"/>
    <property type="match status" value="1"/>
</dbReference>
<feature type="domain" description="Glycosyl transferase family 1" evidence="1">
    <location>
        <begin position="180"/>
        <end position="334"/>
    </location>
</feature>
<dbReference type="Gene3D" id="3.40.50.2000">
    <property type="entry name" value="Glycogen Phosphorylase B"/>
    <property type="match status" value="2"/>
</dbReference>
<dbReference type="Pfam" id="PF13439">
    <property type="entry name" value="Glyco_transf_4"/>
    <property type="match status" value="1"/>
</dbReference>
<gene>
    <name evidence="3" type="ORF">GCM10010831_10050</name>
</gene>
<reference evidence="3 4" key="1">
    <citation type="journal article" date="2014" name="Int. J. Syst. Evol. Microbiol.">
        <title>Complete genome sequence of Corynebacterium casei LMG S-19264T (=DSM 44701T), isolated from a smear-ripened cheese.</title>
        <authorList>
            <consortium name="US DOE Joint Genome Institute (JGI-PGF)"/>
            <person name="Walter F."/>
            <person name="Albersmeier A."/>
            <person name="Kalinowski J."/>
            <person name="Ruckert C."/>
        </authorList>
    </citation>
    <scope>NUCLEOTIDE SEQUENCE [LARGE SCALE GENOMIC DNA]</scope>
    <source>
        <strain evidence="3 4">CGMCC 1.12925</strain>
    </source>
</reference>
<dbReference type="SUPFAM" id="SSF53756">
    <property type="entry name" value="UDP-Glycosyltransferase/glycogen phosphorylase"/>
    <property type="match status" value="1"/>
</dbReference>